<sequence length="107" mass="12505">MKEVRHLIFFNPSPASIVFISNPECVRYFRYQMMCLSTCEYNILLAYEYAHDFAPAHFLWKTLLEDAKMDYVGKAKLRRNSQVNLTIFFAQHATFTVKAAPSLKMTI</sequence>
<dbReference type="Proteomes" id="UP000712600">
    <property type="component" value="Unassembled WGS sequence"/>
</dbReference>
<protein>
    <submittedName>
        <fullName evidence="1">Uncharacterized protein</fullName>
    </submittedName>
</protein>
<comment type="caution">
    <text evidence="1">The sequence shown here is derived from an EMBL/GenBank/DDBJ whole genome shotgun (WGS) entry which is preliminary data.</text>
</comment>
<evidence type="ECO:0000313" key="2">
    <source>
        <dbReference type="Proteomes" id="UP000712600"/>
    </source>
</evidence>
<accession>A0A8S9QWF2</accession>
<reference evidence="1" key="1">
    <citation type="submission" date="2019-12" db="EMBL/GenBank/DDBJ databases">
        <title>Genome sequencing and annotation of Brassica cretica.</title>
        <authorList>
            <person name="Studholme D.J."/>
            <person name="Sarris P."/>
        </authorList>
    </citation>
    <scope>NUCLEOTIDE SEQUENCE</scope>
    <source>
        <strain evidence="1">PFS-109/04</strain>
        <tissue evidence="1">Leaf</tissue>
    </source>
</reference>
<evidence type="ECO:0000313" key="1">
    <source>
        <dbReference type="EMBL" id="KAF3553545.1"/>
    </source>
</evidence>
<proteinExistence type="predicted"/>
<gene>
    <name evidence="1" type="ORF">F2Q69_00014623</name>
</gene>
<organism evidence="1 2">
    <name type="scientific">Brassica cretica</name>
    <name type="common">Mustard</name>
    <dbReference type="NCBI Taxonomy" id="69181"/>
    <lineage>
        <taxon>Eukaryota</taxon>
        <taxon>Viridiplantae</taxon>
        <taxon>Streptophyta</taxon>
        <taxon>Embryophyta</taxon>
        <taxon>Tracheophyta</taxon>
        <taxon>Spermatophyta</taxon>
        <taxon>Magnoliopsida</taxon>
        <taxon>eudicotyledons</taxon>
        <taxon>Gunneridae</taxon>
        <taxon>Pentapetalae</taxon>
        <taxon>rosids</taxon>
        <taxon>malvids</taxon>
        <taxon>Brassicales</taxon>
        <taxon>Brassicaceae</taxon>
        <taxon>Brassiceae</taxon>
        <taxon>Brassica</taxon>
    </lineage>
</organism>
<dbReference type="EMBL" id="QGKX02000996">
    <property type="protein sequence ID" value="KAF3553545.1"/>
    <property type="molecule type" value="Genomic_DNA"/>
</dbReference>
<name>A0A8S9QWF2_BRACR</name>
<dbReference type="AlphaFoldDB" id="A0A8S9QWF2"/>